<dbReference type="Pfam" id="PF01027">
    <property type="entry name" value="Bax1-I"/>
    <property type="match status" value="1"/>
</dbReference>
<dbReference type="EMBL" id="PNBA02000006">
    <property type="protein sequence ID" value="KAG6420094.1"/>
    <property type="molecule type" value="Genomic_DNA"/>
</dbReference>
<organism evidence="6">
    <name type="scientific">Salvia splendens</name>
    <name type="common">Scarlet sage</name>
    <dbReference type="NCBI Taxonomy" id="180675"/>
    <lineage>
        <taxon>Eukaryota</taxon>
        <taxon>Viridiplantae</taxon>
        <taxon>Streptophyta</taxon>
        <taxon>Embryophyta</taxon>
        <taxon>Tracheophyta</taxon>
        <taxon>Spermatophyta</taxon>
        <taxon>Magnoliopsida</taxon>
        <taxon>eudicotyledons</taxon>
        <taxon>Gunneridae</taxon>
        <taxon>Pentapetalae</taxon>
        <taxon>asterids</taxon>
        <taxon>lamiids</taxon>
        <taxon>Lamiales</taxon>
        <taxon>Lamiaceae</taxon>
        <taxon>Nepetoideae</taxon>
        <taxon>Mentheae</taxon>
        <taxon>Salviinae</taxon>
        <taxon>Salvia</taxon>
        <taxon>Salvia subgen. Calosphace</taxon>
        <taxon>core Calosphace</taxon>
    </lineage>
</organism>
<protein>
    <recommendedName>
        <fullName evidence="8">Bax inhibitor 1</fullName>
    </recommendedName>
</protein>
<comment type="caution">
    <text evidence="6">The sequence shown here is derived from an EMBL/GenBank/DDBJ whole genome shotgun (WGS) entry which is preliminary data.</text>
</comment>
<comment type="subcellular location">
    <subcellularLocation>
        <location evidence="1">Membrane</location>
        <topology evidence="1">Multi-pass membrane protein</topology>
    </subcellularLocation>
</comment>
<dbReference type="OrthoDB" id="7933078at2759"/>
<comment type="similarity">
    <text evidence="5">Belongs to the BI1 family.</text>
</comment>
<keyword evidence="3 5" id="KW-1133">Transmembrane helix</keyword>
<proteinExistence type="inferred from homology"/>
<dbReference type="PANTHER" id="PTHR23291">
    <property type="entry name" value="BAX INHIBITOR-RELATED"/>
    <property type="match status" value="1"/>
</dbReference>
<keyword evidence="4 5" id="KW-0472">Membrane</keyword>
<gene>
    <name evidence="6" type="ORF">SASPL_116611</name>
</gene>
<evidence type="ECO:0000256" key="2">
    <source>
        <dbReference type="ARBA" id="ARBA00022692"/>
    </source>
</evidence>
<feature type="transmembrane region" description="Helical" evidence="5">
    <location>
        <begin position="124"/>
        <end position="147"/>
    </location>
</feature>
<evidence type="ECO:0000313" key="6">
    <source>
        <dbReference type="EMBL" id="KAG6420094.1"/>
    </source>
</evidence>
<evidence type="ECO:0000256" key="1">
    <source>
        <dbReference type="ARBA" id="ARBA00004141"/>
    </source>
</evidence>
<feature type="transmembrane region" description="Helical" evidence="5">
    <location>
        <begin position="69"/>
        <end position="87"/>
    </location>
</feature>
<keyword evidence="2 5" id="KW-0812">Transmembrane</keyword>
<name>A0A8X8XW11_SALSN</name>
<reference evidence="6" key="2">
    <citation type="submission" date="2020-08" db="EMBL/GenBank/DDBJ databases">
        <title>Plant Genome Project.</title>
        <authorList>
            <person name="Zhang R.-G."/>
        </authorList>
    </citation>
    <scope>NUCLEOTIDE SEQUENCE</scope>
    <source>
        <strain evidence="6">Huo1</strain>
        <tissue evidence="6">Leaf</tissue>
    </source>
</reference>
<dbReference type="AlphaFoldDB" id="A0A8X8XW11"/>
<dbReference type="Proteomes" id="UP000298416">
    <property type="component" value="Unassembled WGS sequence"/>
</dbReference>
<feature type="transmembrane region" description="Helical" evidence="5">
    <location>
        <begin position="159"/>
        <end position="179"/>
    </location>
</feature>
<feature type="transmembrane region" description="Helical" evidence="5">
    <location>
        <begin position="37"/>
        <end position="57"/>
    </location>
</feature>
<evidence type="ECO:0000256" key="3">
    <source>
        <dbReference type="ARBA" id="ARBA00022989"/>
    </source>
</evidence>
<feature type="transmembrane region" description="Helical" evidence="5">
    <location>
        <begin position="215"/>
        <end position="237"/>
    </location>
</feature>
<dbReference type="GO" id="GO:0016020">
    <property type="term" value="C:membrane"/>
    <property type="evidence" value="ECO:0007669"/>
    <property type="project" value="UniProtKB-SubCell"/>
</dbReference>
<evidence type="ECO:0008006" key="8">
    <source>
        <dbReference type="Google" id="ProtNLM"/>
    </source>
</evidence>
<evidence type="ECO:0000256" key="4">
    <source>
        <dbReference type="ARBA" id="ARBA00023136"/>
    </source>
</evidence>
<feature type="transmembrane region" description="Helical" evidence="5">
    <location>
        <begin position="185"/>
        <end position="203"/>
    </location>
</feature>
<reference evidence="6" key="1">
    <citation type="submission" date="2018-01" db="EMBL/GenBank/DDBJ databases">
        <authorList>
            <person name="Mao J.F."/>
        </authorList>
    </citation>
    <scope>NUCLEOTIDE SEQUENCE</scope>
    <source>
        <strain evidence="6">Huo1</strain>
        <tissue evidence="6">Leaf</tissue>
    </source>
</reference>
<accession>A0A8X8XW11</accession>
<dbReference type="InterPro" id="IPR006214">
    <property type="entry name" value="Bax_inhibitor_1-related"/>
</dbReference>
<keyword evidence="7" id="KW-1185">Reference proteome</keyword>
<feature type="transmembrane region" description="Helical" evidence="5">
    <location>
        <begin position="99"/>
        <end position="118"/>
    </location>
</feature>
<evidence type="ECO:0000256" key="5">
    <source>
        <dbReference type="RuleBase" id="RU004379"/>
    </source>
</evidence>
<evidence type="ECO:0000313" key="7">
    <source>
        <dbReference type="Proteomes" id="UP000298416"/>
    </source>
</evidence>
<dbReference type="PANTHER" id="PTHR23291:SF121">
    <property type="entry name" value="BI1-LIKE PROTEIN"/>
    <property type="match status" value="1"/>
</dbReference>
<sequence length="240" mass="26784">MAFYSNKHGVDLEKGNGQLYPGMQENPQMRWGFIRKVYSILCLQLFITFGVAIAMTFLQPVRLFLRTPAGLYTMIAAIILTVILCLMMSCFSQKHPWNYILLFLFTFAMAFMVGACSSQRQGDAVLLAAGLTLVVTVGLTAFTFAAAKRGADFSFMGPFLFCAILLLMAFGIIRIIFPLGRIGEQVIGCVGALVFSGFIIYDTDNLIKRFNYDQYIDAACCLYMDIVNLFLYILAIFGDD</sequence>